<feature type="compositionally biased region" description="Polar residues" evidence="10">
    <location>
        <begin position="772"/>
        <end position="790"/>
    </location>
</feature>
<keyword evidence="13" id="KW-1185">Reference proteome</keyword>
<evidence type="ECO:0000256" key="3">
    <source>
        <dbReference type="ARBA" id="ARBA00022679"/>
    </source>
</evidence>
<evidence type="ECO:0000313" key="13">
    <source>
        <dbReference type="Proteomes" id="UP001341281"/>
    </source>
</evidence>
<comment type="similarity">
    <text evidence="1">Belongs to the protein kinase superfamily. STE Ser/Thr protein kinase family. MAP kinase kinase kinase subfamily.</text>
</comment>
<evidence type="ECO:0000256" key="5">
    <source>
        <dbReference type="ARBA" id="ARBA00022777"/>
    </source>
</evidence>
<evidence type="ECO:0000256" key="7">
    <source>
        <dbReference type="ARBA" id="ARBA00047559"/>
    </source>
</evidence>
<reference evidence="12 13" key="1">
    <citation type="submission" date="2024-02" db="EMBL/GenBank/DDBJ databases">
        <title>High-quality chromosome-scale genome assembly of Pensacola bahiagrass (Paspalum notatum Flugge var. saurae).</title>
        <authorList>
            <person name="Vega J.M."/>
            <person name="Podio M."/>
            <person name="Orjuela J."/>
            <person name="Siena L.A."/>
            <person name="Pessino S.C."/>
            <person name="Combes M.C."/>
            <person name="Mariac C."/>
            <person name="Albertini E."/>
            <person name="Pupilli F."/>
            <person name="Ortiz J.P.A."/>
            <person name="Leblanc O."/>
        </authorList>
    </citation>
    <scope>NUCLEOTIDE SEQUENCE [LARGE SCALE GENOMIC DNA]</scope>
    <source>
        <strain evidence="12">R1</strain>
        <tissue evidence="12">Leaf</tissue>
    </source>
</reference>
<evidence type="ECO:0000256" key="8">
    <source>
        <dbReference type="ARBA" id="ARBA00048329"/>
    </source>
</evidence>
<sequence>MPWWKRSKSAFHRSSVTPSSSSTPASPARASTSRAQPGPGGGRRAADPDLLLAQPNKQLTRQRKLRHVDGIDVALGGLLALDAEPRRCSSSPPHQRSATPISRSASTREAVAQPPRSASSPVLHPLPLPSPRPPDLDAQQDPPGGADGCGDRTAAGLQAPSVVAWFVCGRALMTSQTVQKFPEHNELLSNGTKQGTFSQHRSAFREKFQDKSSADNMNFRLNIPVKSAPSSGFSSPVCSPRRLSYADFSSNVTPAQGPLAWSAPSIRSTDFMGALSPRTSPERYAAVPDRSSFSSALRSPIRMPRNTSAPPSPMHSKLYPDNNVSRTEGNGSVSLHPLPLPPGALGPMQTGFSNQSAPKAEMPSVAGQWQKGRLLGSGTFGCVYEATNRHTGALCAMKEVNLIPDDAKSAESLKQLEQEIKFLSQFKHENIVQYYGSDIIEDRFYIYLEYVHPGSINKYVKQHYGAMTESVVRNFTRHILRGLAFLHGQKIMHSRNTLVSRHYNPSSTTTATMSHPPPSQDAITAALEATNQKLAKLDTIDTAVTRLEPQQQMEQASITRPRLPAMQPRPCPGATIAQLLPDIKGANLLVDVHGVVKLADFGMAKHLSTAAPNLSLKGTPYWMAPEMVQATLMKDIGYDLAVDIWSLGCTIIEMFDGKPPWSDLEGYCPIGDLGILGQPKLLPAAMFKVLHKDPPIPENLSYEGQEFLQCCFKRNPAERPTASELLDHPFIRNSSHYNKHGSIHSFAGIKVNDTALSSRDNKPTSKSDPSVKVKNTNIEPSRAARSSESTYRLAPLTIQEATHNFSPRPLGFSNNPGSTANFVNTTHFPIANPQPSPLPRPNGKEVLF</sequence>
<feature type="region of interest" description="Disordered" evidence="10">
    <location>
        <begin position="1"/>
        <end position="49"/>
    </location>
</feature>
<feature type="compositionally biased region" description="Low complexity" evidence="10">
    <location>
        <begin position="13"/>
        <end position="37"/>
    </location>
</feature>
<feature type="region of interest" description="Disordered" evidence="10">
    <location>
        <begin position="756"/>
        <end position="790"/>
    </location>
</feature>
<feature type="domain" description="Protein kinase" evidence="11">
    <location>
        <begin position="369"/>
        <end position="731"/>
    </location>
</feature>
<evidence type="ECO:0000259" key="11">
    <source>
        <dbReference type="PROSITE" id="PS50011"/>
    </source>
</evidence>
<dbReference type="AlphaFoldDB" id="A0AAQ3WHH2"/>
<organism evidence="12 13">
    <name type="scientific">Paspalum notatum var. saurae</name>
    <dbReference type="NCBI Taxonomy" id="547442"/>
    <lineage>
        <taxon>Eukaryota</taxon>
        <taxon>Viridiplantae</taxon>
        <taxon>Streptophyta</taxon>
        <taxon>Embryophyta</taxon>
        <taxon>Tracheophyta</taxon>
        <taxon>Spermatophyta</taxon>
        <taxon>Magnoliopsida</taxon>
        <taxon>Liliopsida</taxon>
        <taxon>Poales</taxon>
        <taxon>Poaceae</taxon>
        <taxon>PACMAD clade</taxon>
        <taxon>Panicoideae</taxon>
        <taxon>Andropogonodae</taxon>
        <taxon>Paspaleae</taxon>
        <taxon>Paspalinae</taxon>
        <taxon>Paspalum</taxon>
    </lineage>
</organism>
<comment type="catalytic activity">
    <reaction evidence="8">
        <text>L-seryl-[protein] + ATP = O-phospho-L-seryl-[protein] + ADP + H(+)</text>
        <dbReference type="Rhea" id="RHEA:17989"/>
        <dbReference type="Rhea" id="RHEA-COMP:9863"/>
        <dbReference type="Rhea" id="RHEA-COMP:11604"/>
        <dbReference type="ChEBI" id="CHEBI:15378"/>
        <dbReference type="ChEBI" id="CHEBI:29999"/>
        <dbReference type="ChEBI" id="CHEBI:30616"/>
        <dbReference type="ChEBI" id="CHEBI:83421"/>
        <dbReference type="ChEBI" id="CHEBI:456216"/>
        <dbReference type="EC" id="2.7.11.25"/>
    </reaction>
</comment>
<comment type="catalytic activity">
    <reaction evidence="7">
        <text>L-threonyl-[protein] + ATP = O-phospho-L-threonyl-[protein] + ADP + H(+)</text>
        <dbReference type="Rhea" id="RHEA:46608"/>
        <dbReference type="Rhea" id="RHEA-COMP:11060"/>
        <dbReference type="Rhea" id="RHEA-COMP:11605"/>
        <dbReference type="ChEBI" id="CHEBI:15378"/>
        <dbReference type="ChEBI" id="CHEBI:30013"/>
        <dbReference type="ChEBI" id="CHEBI:30616"/>
        <dbReference type="ChEBI" id="CHEBI:61977"/>
        <dbReference type="ChEBI" id="CHEBI:456216"/>
        <dbReference type="EC" id="2.7.11.25"/>
    </reaction>
</comment>
<feature type="compositionally biased region" description="Polar residues" evidence="10">
    <location>
        <begin position="88"/>
        <end position="107"/>
    </location>
</feature>
<feature type="binding site" evidence="9">
    <location>
        <position position="398"/>
    </location>
    <ligand>
        <name>ATP</name>
        <dbReference type="ChEBI" id="CHEBI:30616"/>
    </ligand>
</feature>
<protein>
    <recommendedName>
        <fullName evidence="2">mitogen-activated protein kinase kinase kinase</fullName>
        <ecNumber evidence="2">2.7.11.25</ecNumber>
    </recommendedName>
</protein>
<feature type="compositionally biased region" description="Basic and acidic residues" evidence="10">
    <location>
        <begin position="759"/>
        <end position="771"/>
    </location>
</feature>
<dbReference type="PANTHER" id="PTHR48016">
    <property type="entry name" value="MAP KINASE KINASE KINASE SSK2-RELATED-RELATED"/>
    <property type="match status" value="1"/>
</dbReference>
<accession>A0AAQ3WHH2</accession>
<dbReference type="PANTHER" id="PTHR48016:SF1">
    <property type="entry name" value="OS07G0119000 PROTEIN"/>
    <property type="match status" value="1"/>
</dbReference>
<feature type="compositionally biased region" description="Polar residues" evidence="10">
    <location>
        <begin position="322"/>
        <end position="333"/>
    </location>
</feature>
<evidence type="ECO:0000256" key="6">
    <source>
        <dbReference type="ARBA" id="ARBA00022840"/>
    </source>
</evidence>
<dbReference type="SMART" id="SM00220">
    <property type="entry name" value="S_TKc"/>
    <property type="match status" value="1"/>
</dbReference>
<evidence type="ECO:0000256" key="10">
    <source>
        <dbReference type="SAM" id="MobiDB-lite"/>
    </source>
</evidence>
<dbReference type="Pfam" id="PF00069">
    <property type="entry name" value="Pkinase"/>
    <property type="match status" value="2"/>
</dbReference>
<feature type="region of interest" description="Disordered" evidence="10">
    <location>
        <begin position="282"/>
        <end position="333"/>
    </location>
</feature>
<dbReference type="GO" id="GO:0005524">
    <property type="term" value="F:ATP binding"/>
    <property type="evidence" value="ECO:0007669"/>
    <property type="project" value="UniProtKB-UniRule"/>
</dbReference>
<evidence type="ECO:0000256" key="2">
    <source>
        <dbReference type="ARBA" id="ARBA00012406"/>
    </source>
</evidence>
<dbReference type="InterPro" id="IPR017441">
    <property type="entry name" value="Protein_kinase_ATP_BS"/>
</dbReference>
<gene>
    <name evidence="12" type="ORF">U9M48_011455</name>
</gene>
<dbReference type="GO" id="GO:0005737">
    <property type="term" value="C:cytoplasm"/>
    <property type="evidence" value="ECO:0007669"/>
    <property type="project" value="TreeGrafter"/>
</dbReference>
<dbReference type="Proteomes" id="UP001341281">
    <property type="component" value="Chromosome 03"/>
</dbReference>
<keyword evidence="3" id="KW-0808">Transferase</keyword>
<evidence type="ECO:0000256" key="4">
    <source>
        <dbReference type="ARBA" id="ARBA00022741"/>
    </source>
</evidence>
<feature type="compositionally biased region" description="Pro residues" evidence="10">
    <location>
        <begin position="124"/>
        <end position="133"/>
    </location>
</feature>
<dbReference type="GO" id="GO:0004709">
    <property type="term" value="F:MAP kinase kinase kinase activity"/>
    <property type="evidence" value="ECO:0007669"/>
    <property type="project" value="UniProtKB-EC"/>
</dbReference>
<name>A0AAQ3WHH2_PASNO</name>
<dbReference type="SUPFAM" id="SSF56112">
    <property type="entry name" value="Protein kinase-like (PK-like)"/>
    <property type="match status" value="2"/>
</dbReference>
<evidence type="ECO:0000313" key="12">
    <source>
        <dbReference type="EMBL" id="WVZ61603.1"/>
    </source>
</evidence>
<proteinExistence type="inferred from homology"/>
<dbReference type="PROSITE" id="PS00107">
    <property type="entry name" value="PROTEIN_KINASE_ATP"/>
    <property type="match status" value="1"/>
</dbReference>
<dbReference type="InterPro" id="IPR050538">
    <property type="entry name" value="MAP_kinase_kinase_kinase"/>
</dbReference>
<dbReference type="PROSITE" id="PS50011">
    <property type="entry name" value="PROTEIN_KINASE_DOM"/>
    <property type="match status" value="1"/>
</dbReference>
<evidence type="ECO:0000256" key="9">
    <source>
        <dbReference type="PROSITE-ProRule" id="PRU10141"/>
    </source>
</evidence>
<dbReference type="EMBL" id="CP144747">
    <property type="protein sequence ID" value="WVZ61603.1"/>
    <property type="molecule type" value="Genomic_DNA"/>
</dbReference>
<feature type="region of interest" description="Disordered" evidence="10">
    <location>
        <begin position="84"/>
        <end position="153"/>
    </location>
</feature>
<keyword evidence="6 9" id="KW-0067">ATP-binding</keyword>
<feature type="compositionally biased region" description="Basic residues" evidence="10">
    <location>
        <begin position="1"/>
        <end position="11"/>
    </location>
</feature>
<keyword evidence="4 9" id="KW-0547">Nucleotide-binding</keyword>
<dbReference type="EC" id="2.7.11.25" evidence="2"/>
<dbReference type="InterPro" id="IPR000719">
    <property type="entry name" value="Prot_kinase_dom"/>
</dbReference>
<dbReference type="Gene3D" id="1.10.510.10">
    <property type="entry name" value="Transferase(Phosphotransferase) domain 1"/>
    <property type="match status" value="2"/>
</dbReference>
<evidence type="ECO:0000256" key="1">
    <source>
        <dbReference type="ARBA" id="ARBA00006529"/>
    </source>
</evidence>
<dbReference type="InterPro" id="IPR011009">
    <property type="entry name" value="Kinase-like_dom_sf"/>
</dbReference>
<keyword evidence="5" id="KW-0418">Kinase</keyword>